<gene>
    <name evidence="2" type="ORF">ECBG_03019</name>
</gene>
<dbReference type="PANTHER" id="PTHR37301:SF1">
    <property type="entry name" value="DNA-BINDING PROTEIN"/>
    <property type="match status" value="1"/>
</dbReference>
<dbReference type="RefSeq" id="WP_015510602.1">
    <property type="nucleotide sequence ID" value="NC_020995.1"/>
</dbReference>
<dbReference type="InterPro" id="IPR010982">
    <property type="entry name" value="Lambda_DNA-bd_dom_sf"/>
</dbReference>
<dbReference type="REBASE" id="43627">
    <property type="entry name" value="C.Eca20ORF3020P"/>
</dbReference>
<dbReference type="GO" id="GO:0003677">
    <property type="term" value="F:DNA binding"/>
    <property type="evidence" value="ECO:0007669"/>
    <property type="project" value="InterPro"/>
</dbReference>
<proteinExistence type="predicted"/>
<name>C9ACZ1_ENTCA</name>
<feature type="domain" description="HTH cro/C1-type" evidence="1">
    <location>
        <begin position="24"/>
        <end position="61"/>
    </location>
</feature>
<dbReference type="Gene3D" id="1.10.260.40">
    <property type="entry name" value="lambda repressor-like DNA-binding domains"/>
    <property type="match status" value="1"/>
</dbReference>
<dbReference type="KEGG" id="ecas:ECBG_03019"/>
<accession>C9ACZ1</accession>
<dbReference type="EMBL" id="CP004856">
    <property type="protein sequence ID" value="EEV40750.1"/>
    <property type="molecule type" value="Genomic_DNA"/>
</dbReference>
<dbReference type="GeneID" id="15143685"/>
<protein>
    <recommendedName>
        <fullName evidence="1">HTH cro/C1-type domain-containing protein</fullName>
    </recommendedName>
</protein>
<dbReference type="PROSITE" id="PS50943">
    <property type="entry name" value="HTH_CROC1"/>
    <property type="match status" value="1"/>
</dbReference>
<organism evidence="2 3">
    <name type="scientific">Enterococcus casseliflavus EC20</name>
    <dbReference type="NCBI Taxonomy" id="565655"/>
    <lineage>
        <taxon>Bacteria</taxon>
        <taxon>Bacillati</taxon>
        <taxon>Bacillota</taxon>
        <taxon>Bacilli</taxon>
        <taxon>Lactobacillales</taxon>
        <taxon>Enterococcaceae</taxon>
        <taxon>Enterococcus</taxon>
    </lineage>
</organism>
<dbReference type="AlphaFoldDB" id="C9ACZ1"/>
<dbReference type="Proteomes" id="UP000012675">
    <property type="component" value="Chromosome"/>
</dbReference>
<reference evidence="2 3" key="2">
    <citation type="submission" date="2013-03" db="EMBL/GenBank/DDBJ databases">
        <title>The Genome Sequence of Enterococcus casseliflavus EC20 (899205).</title>
        <authorList>
            <consortium name="The Broad Institute Genomics Platform"/>
            <consortium name="The Broad Institute Genome Sequencing Center for Infectious Disease"/>
            <person name="Russ C."/>
            <person name="Feldgarden M."/>
            <person name="Gilmore M."/>
            <person name="Manson J."/>
            <person name="Palmer K."/>
            <person name="Carniol K."/>
            <person name="Walker B."/>
            <person name="Young S.K."/>
            <person name="Zeng Q."/>
            <person name="Gargeya S."/>
            <person name="Fitzgerald M."/>
            <person name="Haas B."/>
            <person name="Abouelleil A."/>
            <person name="Allen A.W."/>
            <person name="Alvarado L."/>
            <person name="Arachchi H.M."/>
            <person name="Berlin A.M."/>
            <person name="Chapman S.B."/>
            <person name="Gainer-Dewar J."/>
            <person name="Goldberg J."/>
            <person name="Griggs A."/>
            <person name="Gujja S."/>
            <person name="Hansen M."/>
            <person name="Howarth C."/>
            <person name="Imamovic A."/>
            <person name="Ireland A."/>
            <person name="Larimer J."/>
            <person name="McCowan C."/>
            <person name="Murphy C."/>
            <person name="Pearson M."/>
            <person name="Poon T.W."/>
            <person name="Priest M."/>
            <person name="Roberts A."/>
            <person name="Saif S."/>
            <person name="Shea T."/>
            <person name="Sisk P."/>
            <person name="Sykes S."/>
            <person name="Wortman J."/>
            <person name="Nusbaum C."/>
            <person name="Birren B."/>
        </authorList>
    </citation>
    <scope>NUCLEOTIDE SEQUENCE [LARGE SCALE GENOMIC DNA]</scope>
    <source>
        <strain evidence="2 3">EC20</strain>
    </source>
</reference>
<dbReference type="Pfam" id="PF13443">
    <property type="entry name" value="HTH_26"/>
    <property type="match status" value="1"/>
</dbReference>
<keyword evidence="3" id="KW-1185">Reference proteome</keyword>
<dbReference type="SUPFAM" id="SSF47413">
    <property type="entry name" value="lambda repressor-like DNA-binding domains"/>
    <property type="match status" value="1"/>
</dbReference>
<evidence type="ECO:0000313" key="3">
    <source>
        <dbReference type="Proteomes" id="UP000012675"/>
    </source>
</evidence>
<reference evidence="2 3" key="1">
    <citation type="submission" date="2009-02" db="EMBL/GenBank/DDBJ databases">
        <authorList>
            <consortium name="The Broad Institute Genome Sequencing Platform"/>
            <person name="Feldgarden M."/>
            <person name="Young S.K."/>
            <person name="Kodira C.D."/>
            <person name="Zeng Q."/>
            <person name="Koehrsen M."/>
            <person name="Alvarado L."/>
            <person name="Berlin A."/>
            <person name="Borenstein D."/>
            <person name="Chen Z."/>
            <person name="Engels R."/>
            <person name="Freedman E."/>
            <person name="Gellesch M."/>
            <person name="Goldberg J."/>
            <person name="Griggs A."/>
            <person name="Gujja S."/>
            <person name="Heiman D."/>
            <person name="Hepburn T."/>
            <person name="Howarth C."/>
            <person name="Jen D."/>
            <person name="Larson L."/>
            <person name="Lewis B."/>
            <person name="Mehta T."/>
            <person name="Park D."/>
            <person name="Pearson M."/>
            <person name="Roberts A."/>
            <person name="Saif S."/>
            <person name="Shea T."/>
            <person name="Shenoy N."/>
            <person name="Sisk P."/>
            <person name="Stolte C."/>
            <person name="Sykes S."/>
            <person name="Walk T."/>
            <person name="White J."/>
            <person name="Yandava C."/>
            <person name="Gilmore M."/>
            <person name="Manson J."/>
            <person name="Palmer K."/>
            <person name="Carniol K."/>
            <person name="Lander E."/>
            <person name="Nusbaum C."/>
            <person name="Galagan J."/>
            <person name="Birren B."/>
        </authorList>
    </citation>
    <scope>NUCLEOTIDE SEQUENCE [LARGE SCALE GENOMIC DNA]</scope>
    <source>
        <strain evidence="2 3">EC20</strain>
    </source>
</reference>
<dbReference type="HOGENOM" id="CLU_066192_31_1_9"/>
<sequence length="76" mass="8684">MSFSYDRLWKLSIDKKINKTQLRDIAGLSNTTLSKLSKNETVSMDSLARICRTLNCDISDIVEYIDEEVIVNGEKI</sequence>
<dbReference type="CDD" id="cd00093">
    <property type="entry name" value="HTH_XRE"/>
    <property type="match status" value="1"/>
</dbReference>
<evidence type="ECO:0000259" key="1">
    <source>
        <dbReference type="PROSITE" id="PS50943"/>
    </source>
</evidence>
<dbReference type="eggNOG" id="COG3655">
    <property type="taxonomic scope" value="Bacteria"/>
</dbReference>
<dbReference type="PANTHER" id="PTHR37301">
    <property type="entry name" value="DNA-BINDING PROTEIN-RELATED"/>
    <property type="match status" value="1"/>
</dbReference>
<evidence type="ECO:0000313" key="2">
    <source>
        <dbReference type="EMBL" id="EEV40750.1"/>
    </source>
</evidence>
<dbReference type="InterPro" id="IPR001387">
    <property type="entry name" value="Cro/C1-type_HTH"/>
</dbReference>